<protein>
    <recommendedName>
        <fullName evidence="3">Uracil-DNA glycosylase-like domain-containing protein</fullName>
    </recommendedName>
</protein>
<dbReference type="AlphaFoldDB" id="A0A6P0UFL6"/>
<dbReference type="Proteomes" id="UP000468443">
    <property type="component" value="Unassembled WGS sequence"/>
</dbReference>
<organism evidence="1 2">
    <name type="scientific">Muriicola jejuensis</name>
    <dbReference type="NCBI Taxonomy" id="504488"/>
    <lineage>
        <taxon>Bacteria</taxon>
        <taxon>Pseudomonadati</taxon>
        <taxon>Bacteroidota</taxon>
        <taxon>Flavobacteriia</taxon>
        <taxon>Flavobacteriales</taxon>
        <taxon>Flavobacteriaceae</taxon>
        <taxon>Muriicola</taxon>
    </lineage>
</organism>
<reference evidence="1 2" key="1">
    <citation type="submission" date="2020-01" db="EMBL/GenBank/DDBJ databases">
        <title>Muriicola jejuensis KCTC 22299.</title>
        <authorList>
            <person name="Wang G."/>
        </authorList>
    </citation>
    <scope>NUCLEOTIDE SEQUENCE [LARGE SCALE GENOMIC DNA]</scope>
    <source>
        <strain evidence="1 2">KCTC 22299</strain>
    </source>
</reference>
<evidence type="ECO:0008006" key="3">
    <source>
        <dbReference type="Google" id="ProtNLM"/>
    </source>
</evidence>
<evidence type="ECO:0000313" key="1">
    <source>
        <dbReference type="EMBL" id="NER10033.1"/>
    </source>
</evidence>
<gene>
    <name evidence="1" type="ORF">GWK09_05870</name>
</gene>
<keyword evidence="2" id="KW-1185">Reference proteome</keyword>
<dbReference type="EMBL" id="JAABOP010000001">
    <property type="protein sequence ID" value="NER10033.1"/>
    <property type="molecule type" value="Genomic_DNA"/>
</dbReference>
<proteinExistence type="predicted"/>
<comment type="caution">
    <text evidence="1">The sequence shown here is derived from an EMBL/GenBank/DDBJ whole genome shotgun (WGS) entry which is preliminary data.</text>
</comment>
<dbReference type="RefSeq" id="WP_163692057.1">
    <property type="nucleotide sequence ID" value="NZ_FXTW01000001.1"/>
</dbReference>
<evidence type="ECO:0000313" key="2">
    <source>
        <dbReference type="Proteomes" id="UP000468443"/>
    </source>
</evidence>
<name>A0A6P0UFL6_9FLAO</name>
<accession>A0A6P0UFL6</accession>
<sequence>MTELLETTYNKVLALDVDWPIEDFIVVKLVEDYRNYWKPKEIKTILLAESHVYTEKNLIRTRHCLNISGYPKGYVRFVYNLAYGQSNILNEPLDKNTGTHQFWNLFNQIVDKNFQVTNNPNAGSKLKEKISLLKYMKKSGIWLLDCSIVAVYKNKEKPSKNDYNKILDTSFQNYCEPIIEECNPNNIIVVGKTVYDLVIGRLSNKGYNIVWIHQPNAIISSSKRRGIANTGI</sequence>